<sequence>MGAKTGTQLNQTEFVPDQSDAAGCPSVHPTTVAGGDVAEDVNPPNVEKPTGDMGISR</sequence>
<evidence type="ECO:0000256" key="1">
    <source>
        <dbReference type="SAM" id="MobiDB-lite"/>
    </source>
</evidence>
<accession>A0A3P6BG03</accession>
<reference evidence="2" key="1">
    <citation type="submission" date="2018-11" db="EMBL/GenBank/DDBJ databases">
        <authorList>
            <consortium name="Genoscope - CEA"/>
            <person name="William W."/>
        </authorList>
    </citation>
    <scope>NUCLEOTIDE SEQUENCE</scope>
</reference>
<feature type="compositionally biased region" description="Polar residues" evidence="1">
    <location>
        <begin position="1"/>
        <end position="13"/>
    </location>
</feature>
<feature type="region of interest" description="Disordered" evidence="1">
    <location>
        <begin position="1"/>
        <end position="57"/>
    </location>
</feature>
<dbReference type="EMBL" id="LR031872">
    <property type="protein sequence ID" value="VDC98014.1"/>
    <property type="molecule type" value="Genomic_DNA"/>
</dbReference>
<dbReference type="AlphaFoldDB" id="A0A3P6BG03"/>
<gene>
    <name evidence="2" type="ORF">BOLC3T19827H</name>
</gene>
<name>A0A3P6BG03_BRAOL</name>
<protein>
    <submittedName>
        <fullName evidence="2">Uncharacterized protein</fullName>
    </submittedName>
</protein>
<organism evidence="2">
    <name type="scientific">Brassica oleracea</name>
    <name type="common">Wild cabbage</name>
    <dbReference type="NCBI Taxonomy" id="3712"/>
    <lineage>
        <taxon>Eukaryota</taxon>
        <taxon>Viridiplantae</taxon>
        <taxon>Streptophyta</taxon>
        <taxon>Embryophyta</taxon>
        <taxon>Tracheophyta</taxon>
        <taxon>Spermatophyta</taxon>
        <taxon>Magnoliopsida</taxon>
        <taxon>eudicotyledons</taxon>
        <taxon>Gunneridae</taxon>
        <taxon>Pentapetalae</taxon>
        <taxon>rosids</taxon>
        <taxon>malvids</taxon>
        <taxon>Brassicales</taxon>
        <taxon>Brassicaceae</taxon>
        <taxon>Brassiceae</taxon>
        <taxon>Brassica</taxon>
    </lineage>
</organism>
<proteinExistence type="predicted"/>
<evidence type="ECO:0000313" key="2">
    <source>
        <dbReference type="EMBL" id="VDC98014.1"/>
    </source>
</evidence>